<dbReference type="KEGG" id="cchl:FPL14_08695"/>
<gene>
    <name evidence="3" type="ORF">FPL14_08695</name>
</gene>
<reference evidence="3 4" key="1">
    <citation type="submission" date="2019-07" db="EMBL/GenBank/DDBJ databases">
        <authorList>
            <person name="Kim J.K."/>
            <person name="Cheong H.-M."/>
            <person name="Choi Y."/>
            <person name="Hwang K.J."/>
            <person name="Lee S."/>
            <person name="Choi C."/>
        </authorList>
    </citation>
    <scope>NUCLEOTIDE SEQUENCE [LARGE SCALE GENOMIC DNA]</scope>
    <source>
        <strain evidence="3 4">KS 22</strain>
    </source>
</reference>
<dbReference type="Pfam" id="PF09479">
    <property type="entry name" value="Flg_new"/>
    <property type="match status" value="1"/>
</dbReference>
<keyword evidence="4" id="KW-1185">Reference proteome</keyword>
<dbReference type="Gene3D" id="2.60.220.30">
    <property type="match status" value="1"/>
</dbReference>
<organism evidence="3 4">
    <name type="scientific">Cohnella cholangitidis</name>
    <dbReference type="NCBI Taxonomy" id="2598458"/>
    <lineage>
        <taxon>Bacteria</taxon>
        <taxon>Bacillati</taxon>
        <taxon>Bacillota</taxon>
        <taxon>Bacilli</taxon>
        <taxon>Bacillales</taxon>
        <taxon>Paenibacillaceae</taxon>
        <taxon>Cohnella</taxon>
    </lineage>
</organism>
<dbReference type="Gene3D" id="2.60.40.4270">
    <property type="entry name" value="Listeria-Bacteroides repeat domain"/>
    <property type="match status" value="1"/>
</dbReference>
<feature type="domain" description="SLH" evidence="2">
    <location>
        <begin position="540"/>
        <end position="603"/>
    </location>
</feature>
<evidence type="ECO:0000259" key="2">
    <source>
        <dbReference type="PROSITE" id="PS51272"/>
    </source>
</evidence>
<dbReference type="InterPro" id="IPR013378">
    <property type="entry name" value="InlB-like_B-rpt"/>
</dbReference>
<feature type="domain" description="SLH" evidence="2">
    <location>
        <begin position="604"/>
        <end position="664"/>
    </location>
</feature>
<sequence length="721" mass="74628">MKDRSTYEQDSLNVWDFADRWAIDSSLNGGYPYLRDIQAFISYDKNGSLVGTVPDSASFMPGTTVDIYSGTLDLRKTGSLFGGWNTQADGEGDSYLPGDPILLASNVALYAEWNPASAVATVSSAIGTVSTGGTTNESLTNVPFVTTLAELKAAIVPASNATFEIYDADGTTVATGLATGKKVIVTAQDRISTATYTVTMNAPLSNSATLTSSIGQASAGGTSNETITNVPYGTTLAAFKSAITPAPGAAFEVYDADGTTAATMLSTGKKVIVTAQDGTTKVTYTVTVNGPLSSAATLTSSIGLVSTGGSANGTITNVPYGTTLTAFKAAITPAANATFEVYDADGTTVATTLSTGKKVIVTAQDGTTKVMYTVTVNSAPNGSGSGGGGGGSAAPTNPLVTSTNGRLTLSAGQAGEVGLNDEIILSIPANATDKPLKVTIDNVTDLQKILGNNGVLISKVYEILKDFPDNFKNPVTITITFDSAKLKSNETAVVYYYDEEKKSWVEVPEGKVSGNRIAVKVNHFTKFAVFAAQQPPANPKPTINLNDIAGHWAEAPIKQAVAYGIVTGYSDGTFKPNNTVTRAEFAVMLMNAAKRQGAESKPAFTDAAMIGAWAKSAVGQAVQAGYIKGYADGTFRPNAAITRAEMAMMVAHAAGLSLEANASTGFADDKDIPKWAKGAIAAINKIGYLQGKGSNRFDPNVGATRAEAVTVLLKLLAHKSK</sequence>
<dbReference type="PROSITE" id="PS51272">
    <property type="entry name" value="SLH"/>
    <property type="match status" value="3"/>
</dbReference>
<accession>A0A7G5BWC9</accession>
<dbReference type="PANTHER" id="PTHR43308:SF5">
    <property type="entry name" value="S-LAYER PROTEIN _ PEPTIDOGLYCAN ENDO-BETA-N-ACETYLGLUCOSAMINIDASE"/>
    <property type="match status" value="1"/>
</dbReference>
<dbReference type="Proteomes" id="UP000515679">
    <property type="component" value="Chromosome"/>
</dbReference>
<comment type="subcellular location">
    <subcellularLocation>
        <location evidence="1">Cell envelope</location>
    </subcellularLocation>
</comment>
<name>A0A7G5BWC9_9BACL</name>
<feature type="domain" description="SLH" evidence="2">
    <location>
        <begin position="666"/>
        <end position="721"/>
    </location>
</feature>
<protein>
    <recommendedName>
        <fullName evidence="2">SLH domain-containing protein</fullName>
    </recommendedName>
</protein>
<evidence type="ECO:0000313" key="4">
    <source>
        <dbReference type="Proteomes" id="UP000515679"/>
    </source>
</evidence>
<dbReference type="InterPro" id="IPR001119">
    <property type="entry name" value="SLH_dom"/>
</dbReference>
<dbReference type="EMBL" id="CP041969">
    <property type="protein sequence ID" value="QMV41263.1"/>
    <property type="molecule type" value="Genomic_DNA"/>
</dbReference>
<dbReference type="RefSeq" id="WP_182302621.1">
    <property type="nucleotide sequence ID" value="NZ_CP041969.1"/>
</dbReference>
<evidence type="ECO:0000313" key="3">
    <source>
        <dbReference type="EMBL" id="QMV41263.1"/>
    </source>
</evidence>
<dbReference type="AlphaFoldDB" id="A0A7G5BWC9"/>
<dbReference type="Pfam" id="PF00395">
    <property type="entry name" value="SLH"/>
    <property type="match status" value="3"/>
</dbReference>
<dbReference type="PANTHER" id="PTHR43308">
    <property type="entry name" value="OUTER MEMBRANE PROTEIN ALPHA-RELATED"/>
    <property type="match status" value="1"/>
</dbReference>
<dbReference type="InterPro" id="IPR051465">
    <property type="entry name" value="Cell_Envelope_Struct_Comp"/>
</dbReference>
<dbReference type="Gene3D" id="2.60.40.2340">
    <property type="match status" value="2"/>
</dbReference>
<dbReference type="InterPro" id="IPR042229">
    <property type="entry name" value="Listeria/Bacterioides_rpt_sf"/>
</dbReference>
<evidence type="ECO:0000256" key="1">
    <source>
        <dbReference type="ARBA" id="ARBA00004196"/>
    </source>
</evidence>
<proteinExistence type="predicted"/>